<evidence type="ECO:0000313" key="4">
    <source>
        <dbReference type="Proteomes" id="UP000002586"/>
    </source>
</evidence>
<dbReference type="GO" id="GO:0004222">
    <property type="term" value="F:metalloendopeptidase activity"/>
    <property type="evidence" value="ECO:0007669"/>
    <property type="project" value="TreeGrafter"/>
</dbReference>
<evidence type="ECO:0000256" key="1">
    <source>
        <dbReference type="SAM" id="Coils"/>
    </source>
</evidence>
<dbReference type="InterPro" id="IPR011055">
    <property type="entry name" value="Dup_hybrid_motif"/>
</dbReference>
<feature type="domain" description="M23ase beta-sheet core" evidence="2">
    <location>
        <begin position="296"/>
        <end position="387"/>
    </location>
</feature>
<dbReference type="HOGENOM" id="CLU_029425_4_0_5"/>
<evidence type="ECO:0000259" key="2">
    <source>
        <dbReference type="Pfam" id="PF01551"/>
    </source>
</evidence>
<dbReference type="KEGG" id="mgm:Mmc1_3510"/>
<dbReference type="PANTHER" id="PTHR21666">
    <property type="entry name" value="PEPTIDASE-RELATED"/>
    <property type="match status" value="1"/>
</dbReference>
<keyword evidence="4" id="KW-1185">Reference proteome</keyword>
<dbReference type="Gene3D" id="2.70.70.10">
    <property type="entry name" value="Glucose Permease (Domain IIA)"/>
    <property type="match status" value="1"/>
</dbReference>
<dbReference type="InterPro" id="IPR050570">
    <property type="entry name" value="Cell_wall_metabolism_enzyme"/>
</dbReference>
<dbReference type="Pfam" id="PF01551">
    <property type="entry name" value="Peptidase_M23"/>
    <property type="match status" value="1"/>
</dbReference>
<name>A0LDF2_MAGMM</name>
<dbReference type="Proteomes" id="UP000002586">
    <property type="component" value="Chromosome"/>
</dbReference>
<dbReference type="EMBL" id="CP000471">
    <property type="protein sequence ID" value="ABK45995.1"/>
    <property type="molecule type" value="Genomic_DNA"/>
</dbReference>
<feature type="coiled-coil region" evidence="1">
    <location>
        <begin position="207"/>
        <end position="238"/>
    </location>
</feature>
<gene>
    <name evidence="3" type="ordered locus">Mmc1_3510</name>
</gene>
<evidence type="ECO:0000313" key="3">
    <source>
        <dbReference type="EMBL" id="ABK45995.1"/>
    </source>
</evidence>
<dbReference type="PANTHER" id="PTHR21666:SF270">
    <property type="entry name" value="MUREIN HYDROLASE ACTIVATOR ENVC"/>
    <property type="match status" value="1"/>
</dbReference>
<dbReference type="STRING" id="156889.Mmc1_3510"/>
<protein>
    <submittedName>
        <fullName evidence="3">Peptidase M23B</fullName>
    </submittedName>
</protein>
<keyword evidence="1" id="KW-0175">Coiled coil</keyword>
<dbReference type="eggNOG" id="COG4942">
    <property type="taxonomic scope" value="Bacteria"/>
</dbReference>
<dbReference type="Gene3D" id="6.10.250.3150">
    <property type="match status" value="1"/>
</dbReference>
<organism evidence="3 4">
    <name type="scientific">Magnetococcus marinus (strain ATCC BAA-1437 / JCM 17883 / MC-1)</name>
    <dbReference type="NCBI Taxonomy" id="156889"/>
    <lineage>
        <taxon>Bacteria</taxon>
        <taxon>Pseudomonadati</taxon>
        <taxon>Pseudomonadota</taxon>
        <taxon>Magnetococcia</taxon>
        <taxon>Magnetococcales</taxon>
        <taxon>Magnetococcaceae</taxon>
        <taxon>Magnetococcus</taxon>
    </lineage>
</organism>
<dbReference type="CDD" id="cd12797">
    <property type="entry name" value="M23_peptidase"/>
    <property type="match status" value="1"/>
</dbReference>
<sequence length="397" mass="44836" precursor="true">MLDPVGRLSGHRAWLVGWVLLGVVLWSGAVWAQDASAGLSAKQAKLDGIIQQLKQEQLALDKAKGQERSLLSELESMERRLTDGEQRLAEIQQEVQRIRLTLPALAARIDSRTMAMARQQQLLAGHLRLFYGMEGKEALRILSPQRHAKATMQNMVYFRYLIEARNARFMQYKKSVEALQEASAAQQTALASLHQLANKELALRGDLQQHRTQRSELLDQVRQERNLHARKVVELKEAHERLSQFMGKLSRAIDSAPPEQPPRSRRVESRTPTFKKIVQVKGRLPDPVAGSAEEFEPGLFYDVPKGSMVRAIHRAQVVYADWFRGYGQLLILNHGENVYSLYGHNDRLLVAQGDWVEAGDAMAEVGNSGALDGRVGLYFEIRQNGRTENAHRWLAAK</sequence>
<dbReference type="AlphaFoldDB" id="A0LDF2"/>
<reference evidence="3 4" key="2">
    <citation type="journal article" date="2012" name="Int. J. Syst. Evol. Microbiol.">
        <title>Magnetococcus marinus gen. nov., sp. nov., a marine, magnetotactic bacterium that represents a novel lineage (Magnetococcaceae fam. nov.; Magnetococcales ord. nov.) at the base of the Alphaproteobacteria.</title>
        <authorList>
            <person name="Bazylinski D.A."/>
            <person name="Williams T.J."/>
            <person name="Lefevre C.T."/>
            <person name="Berg R.J."/>
            <person name="Zhang C.L."/>
            <person name="Bowser S.S."/>
            <person name="Dean A.J."/>
            <person name="Beveridge T.J."/>
        </authorList>
    </citation>
    <scope>NUCLEOTIDE SEQUENCE [LARGE SCALE GENOMIC DNA]</scope>
    <source>
        <strain evidence="4">ATCC BAA-1437 / JCM 17883 / MC-1</strain>
    </source>
</reference>
<dbReference type="InterPro" id="IPR016047">
    <property type="entry name" value="M23ase_b-sheet_dom"/>
</dbReference>
<proteinExistence type="predicted"/>
<accession>A0LDF2</accession>
<reference evidence="4" key="1">
    <citation type="journal article" date="2009" name="Appl. Environ. Microbiol.">
        <title>Complete genome sequence of the chemolithoautotrophic marine magnetotactic coccus strain MC-1.</title>
        <authorList>
            <person name="Schubbe S."/>
            <person name="Williams T.J."/>
            <person name="Xie G."/>
            <person name="Kiss H.E."/>
            <person name="Brettin T.S."/>
            <person name="Martinez D."/>
            <person name="Ross C.A."/>
            <person name="Schuler D."/>
            <person name="Cox B.L."/>
            <person name="Nealson K.H."/>
            <person name="Bazylinski D.A."/>
        </authorList>
    </citation>
    <scope>NUCLEOTIDE SEQUENCE [LARGE SCALE GENOMIC DNA]</scope>
    <source>
        <strain evidence="4">ATCC BAA-1437 / JCM 17883 / MC-1</strain>
    </source>
</reference>
<dbReference type="SUPFAM" id="SSF51261">
    <property type="entry name" value="Duplicated hybrid motif"/>
    <property type="match status" value="1"/>
</dbReference>
<feature type="coiled-coil region" evidence="1">
    <location>
        <begin position="46"/>
        <end position="101"/>
    </location>
</feature>